<sequence length="69" mass="8048">MAVAKLPQVQYRKGATTKVDQHEIIDHWFEVPLTHGLIFLVAKMLLSLHGLRIRALRFLHVRLLIPQIR</sequence>
<keyword evidence="2" id="KW-1185">Reference proteome</keyword>
<dbReference type="Proteomes" id="UP000250241">
    <property type="component" value="Chromosome"/>
</dbReference>
<dbReference type="KEGG" id="raj:RA11412_1678"/>
<evidence type="ECO:0000313" key="2">
    <source>
        <dbReference type="Proteomes" id="UP000250241"/>
    </source>
</evidence>
<proteinExistence type="predicted"/>
<dbReference type="AlphaFoldDB" id="A0A2Z5QZV4"/>
<name>A0A2Z5QZV4_9MICC</name>
<protein>
    <submittedName>
        <fullName evidence="1">Uncharacterized protein</fullName>
    </submittedName>
</protein>
<gene>
    <name evidence="1" type="ORF">RA11412_1678</name>
</gene>
<accession>A0A2Z5QZV4</accession>
<evidence type="ECO:0000313" key="1">
    <source>
        <dbReference type="EMBL" id="BAV87977.1"/>
    </source>
</evidence>
<organism evidence="1 2">
    <name type="scientific">Rothia aeria</name>
    <dbReference type="NCBI Taxonomy" id="172042"/>
    <lineage>
        <taxon>Bacteria</taxon>
        <taxon>Bacillati</taxon>
        <taxon>Actinomycetota</taxon>
        <taxon>Actinomycetes</taxon>
        <taxon>Micrococcales</taxon>
        <taxon>Micrococcaceae</taxon>
        <taxon>Rothia</taxon>
    </lineage>
</organism>
<reference evidence="1 2" key="1">
    <citation type="submission" date="2016-10" db="EMBL/GenBank/DDBJ databases">
        <title>Genome sequence of Rothia aeria strain JCM11412.</title>
        <authorList>
            <person name="Nambu T."/>
        </authorList>
    </citation>
    <scope>NUCLEOTIDE SEQUENCE [LARGE SCALE GENOMIC DNA]</scope>
    <source>
        <strain evidence="1 2">JCM 11412</strain>
    </source>
</reference>
<dbReference type="EMBL" id="AP017895">
    <property type="protein sequence ID" value="BAV87977.1"/>
    <property type="molecule type" value="Genomic_DNA"/>
</dbReference>